<evidence type="ECO:0000313" key="2">
    <source>
        <dbReference type="Proteomes" id="UP000239549"/>
    </source>
</evidence>
<gene>
    <name evidence="1" type="ORF">DCCM_4140</name>
</gene>
<name>A0A2L2XF86_9FIRM</name>
<proteinExistence type="predicted"/>
<comment type="caution">
    <text evidence="1">The sequence shown here is derived from an EMBL/GenBank/DDBJ whole genome shotgun (WGS) entry which is preliminary data.</text>
</comment>
<accession>A0A2L2XF86</accession>
<evidence type="ECO:0000313" key="1">
    <source>
        <dbReference type="EMBL" id="GBF35019.1"/>
    </source>
</evidence>
<dbReference type="Proteomes" id="UP000239549">
    <property type="component" value="Unassembled WGS sequence"/>
</dbReference>
<keyword evidence="2" id="KW-1185">Reference proteome</keyword>
<dbReference type="EMBL" id="BFAV01000155">
    <property type="protein sequence ID" value="GBF35019.1"/>
    <property type="molecule type" value="Genomic_DNA"/>
</dbReference>
<organism evidence="1 2">
    <name type="scientific">Desulfocucumis palustris</name>
    <dbReference type="NCBI Taxonomy" id="1898651"/>
    <lineage>
        <taxon>Bacteria</taxon>
        <taxon>Bacillati</taxon>
        <taxon>Bacillota</taxon>
        <taxon>Clostridia</taxon>
        <taxon>Eubacteriales</taxon>
        <taxon>Desulfocucumaceae</taxon>
        <taxon>Desulfocucumis</taxon>
    </lineage>
</organism>
<protein>
    <submittedName>
        <fullName evidence="1">Uncharacterized protein</fullName>
    </submittedName>
</protein>
<dbReference type="AlphaFoldDB" id="A0A2L2XF86"/>
<reference evidence="2" key="1">
    <citation type="submission" date="2018-02" db="EMBL/GenBank/DDBJ databases">
        <title>Genome sequence of Desulfocucumis palustris strain NAW-5.</title>
        <authorList>
            <person name="Watanabe M."/>
            <person name="Kojima H."/>
            <person name="Fukui M."/>
        </authorList>
    </citation>
    <scope>NUCLEOTIDE SEQUENCE [LARGE SCALE GENOMIC DNA]</scope>
    <source>
        <strain evidence="2">NAW-5</strain>
    </source>
</reference>
<sequence length="40" mass="4570">MSIFLLNIRQPAKNILPKGYFEDIFNMFSPAEGLRIADAK</sequence>